<dbReference type="RefSeq" id="WP_191206636.1">
    <property type="nucleotide sequence ID" value="NZ_JACXZA010000008.1"/>
</dbReference>
<dbReference type="Proteomes" id="UP000609346">
    <property type="component" value="Unassembled WGS sequence"/>
</dbReference>
<gene>
    <name evidence="3" type="ORF">H8B09_26550</name>
</gene>
<evidence type="ECO:0000256" key="1">
    <source>
        <dbReference type="SAM" id="Phobius"/>
    </source>
</evidence>
<reference evidence="3 4" key="1">
    <citation type="submission" date="2020-09" db="EMBL/GenBank/DDBJ databases">
        <title>Paenibacillus sp. strain PR3 16S rRNA gene Genome sequencing and assembly.</title>
        <authorList>
            <person name="Kim J."/>
        </authorList>
    </citation>
    <scope>NUCLEOTIDE SEQUENCE [LARGE SCALE GENOMIC DNA]</scope>
    <source>
        <strain evidence="3 4">PR3</strain>
    </source>
</reference>
<sequence length="393" mass="43180">MHNVSGSKIGRTKAWKRLLIMLSVFSIGLSIIGWGGHQRAYADSPLTSTDFYRAYEDIDAVEAAKKGGMTKETAAFLSSEEQPIDEKAAVINAIYAGGSEWKDRHYADDYAKLVFSKTLDALNPAELGGDDLFVLGYLNVMDHYLQVDNVAWLVKAKQALPSSLTVSLIYAVAFSQMEFDCSWEYVRQTLEDSNLQADLRPEAVDFITDYMKLYEGSPCSAEQAALLANNIETEELLASSVVLFIDQPTVLNHGVRAFALPGEPNVSPYATKGTTLVPLRFIADAFGAKVGYDPKKHTVTIQTASASFTFVPNEHRYVSNGKQIAMNGAMEVKQGRAYVPLRVIAEALGKHVYYNQGLIIISDNKAIDPSNKHDQELANAIRQRLLKGEPVGG</sequence>
<dbReference type="InterPro" id="IPR012854">
    <property type="entry name" value="Cu_amine_oxidase-like_N"/>
</dbReference>
<organism evidence="3 4">
    <name type="scientific">Paenibacillus terricola</name>
    <dbReference type="NCBI Taxonomy" id="2763503"/>
    <lineage>
        <taxon>Bacteria</taxon>
        <taxon>Bacillati</taxon>
        <taxon>Bacillota</taxon>
        <taxon>Bacilli</taxon>
        <taxon>Bacillales</taxon>
        <taxon>Paenibacillaceae</taxon>
        <taxon>Paenibacillus</taxon>
    </lineage>
</organism>
<keyword evidence="4" id="KW-1185">Reference proteome</keyword>
<dbReference type="SUPFAM" id="SSF55383">
    <property type="entry name" value="Copper amine oxidase, domain N"/>
    <property type="match status" value="1"/>
</dbReference>
<name>A0ABR8N2F2_9BACL</name>
<evidence type="ECO:0000313" key="3">
    <source>
        <dbReference type="EMBL" id="MBD3922344.1"/>
    </source>
</evidence>
<evidence type="ECO:0000259" key="2">
    <source>
        <dbReference type="Pfam" id="PF07833"/>
    </source>
</evidence>
<feature type="domain" description="Copper amine oxidase-like N-terminal" evidence="2">
    <location>
        <begin position="264"/>
        <end position="356"/>
    </location>
</feature>
<keyword evidence="1" id="KW-1133">Transmembrane helix</keyword>
<keyword evidence="1" id="KW-0812">Transmembrane</keyword>
<comment type="caution">
    <text evidence="3">The sequence shown here is derived from an EMBL/GenBank/DDBJ whole genome shotgun (WGS) entry which is preliminary data.</text>
</comment>
<accession>A0ABR8N2F2</accession>
<proteinExistence type="predicted"/>
<dbReference type="Gene3D" id="3.30.457.10">
    <property type="entry name" value="Copper amine oxidase-like, N-terminal domain"/>
    <property type="match status" value="1"/>
</dbReference>
<dbReference type="EMBL" id="JACXZA010000008">
    <property type="protein sequence ID" value="MBD3922344.1"/>
    <property type="molecule type" value="Genomic_DNA"/>
</dbReference>
<dbReference type="InterPro" id="IPR036582">
    <property type="entry name" value="Mao_N_sf"/>
</dbReference>
<feature type="transmembrane region" description="Helical" evidence="1">
    <location>
        <begin position="18"/>
        <end position="36"/>
    </location>
</feature>
<dbReference type="Pfam" id="PF07833">
    <property type="entry name" value="Cu_amine_oxidN1"/>
    <property type="match status" value="1"/>
</dbReference>
<protein>
    <recommendedName>
        <fullName evidence="2">Copper amine oxidase-like N-terminal domain-containing protein</fullName>
    </recommendedName>
</protein>
<evidence type="ECO:0000313" key="4">
    <source>
        <dbReference type="Proteomes" id="UP000609346"/>
    </source>
</evidence>
<keyword evidence="1" id="KW-0472">Membrane</keyword>